<evidence type="ECO:0000256" key="7">
    <source>
        <dbReference type="PROSITE-ProRule" id="PRU00529"/>
    </source>
</evidence>
<dbReference type="NCBIfam" id="NF008748">
    <property type="entry name" value="PRK11783.1"/>
    <property type="match status" value="1"/>
</dbReference>
<sequence>MTAEQTFTFWLTCPQGVHGLLKKEIEAITGIVAGDWNKGVQFEGTLEAGYRVCLWSRLANRIFLGLNDTVNVSFESLQAMVEAIQWDEHVRPTGSLKVSFGGRLPEIRDSRFGAQKVKDWIVDQFREKHGTRPSVDNTPDLTVYVQVAKKRMFLGIELTGDSLHKRGYRQATGPAPIKENLAAALLFSKDWPEKSKQGESFLDLMCGSGTIVIEAALMAADYAPGLLRREFAFERWLLHNPTHWNTLLQEARERRTSGLEAMPSVLGFDSDGGVIEKANETLVSLGLSKHARCYQKSLDEWTLPTHWALKPGLWVSNPPYGERLGDKPTLMRFYRTIGDIARSQLSQWSIGMLTSDDILAREIGLRPELKRNFYNGPIEAVFYSYGVNDSREQNTTDPKQQEQTQALTNRVAKNIKQLKKLIKKEQLEAYRVYDADIPEFAIAVDKYGDWLHVQEYAPPKSIPEEKAQARLLNAVEALSNYFEIPVSQVVVKRRERQRGTNQYEKKGQTDRSFSIMEHGVKLKVNLHDYLDSGLFLDHRPSRKWVQESAEGISFLNLFCYTGSFTSHAFKGGASKTVSVDLSKTYLKWAEDNLELNGGKAGPNHQFVHADVMKWLKETDEKFDLIVMDPPTFSNSARMSETLDIQRDHGFLVAFAMKHLNEGGLLLFSNNYRQFKMSEKVLKKYDVREITAHSVPADYKRKQPHVCFEIRHIEE</sequence>
<evidence type="ECO:0000256" key="5">
    <source>
        <dbReference type="ARBA" id="ARBA00022691"/>
    </source>
</evidence>
<comment type="subcellular location">
    <subcellularLocation>
        <location evidence="6">Cytoplasm</location>
    </subcellularLocation>
</comment>
<keyword evidence="1 6" id="KW-0963">Cytoplasm</keyword>
<dbReference type="Pfam" id="PF10672">
    <property type="entry name" value="Methyltrans_SAM"/>
    <property type="match status" value="1"/>
</dbReference>
<dbReference type="SUPFAM" id="SSF53335">
    <property type="entry name" value="S-adenosyl-L-methionine-dependent methyltransferases"/>
    <property type="match status" value="2"/>
</dbReference>
<evidence type="ECO:0000256" key="1">
    <source>
        <dbReference type="ARBA" id="ARBA00022490"/>
    </source>
</evidence>
<accession>A0ABV7WU23</accession>
<comment type="function">
    <text evidence="6">Specifically methylates the guanine in position 2445 (m2G2445) and the guanine in position 2069 (m7G2069) of 23S rRNA.</text>
</comment>
<dbReference type="PIRSF" id="PIRSF037618">
    <property type="entry name" value="RNA_Mtase_bacteria_prd"/>
    <property type="match status" value="1"/>
</dbReference>
<keyword evidence="5 6" id="KW-0949">S-adenosyl-L-methionine</keyword>
<reference evidence="10" key="1">
    <citation type="journal article" date="2019" name="Int. J. Syst. Evol. Microbiol.">
        <title>The Global Catalogue of Microorganisms (GCM) 10K type strain sequencing project: providing services to taxonomists for standard genome sequencing and annotation.</title>
        <authorList>
            <consortium name="The Broad Institute Genomics Platform"/>
            <consortium name="The Broad Institute Genome Sequencing Center for Infectious Disease"/>
            <person name="Wu L."/>
            <person name="Ma J."/>
        </authorList>
    </citation>
    <scope>NUCLEOTIDE SEQUENCE [LARGE SCALE GENOMIC DNA]</scope>
    <source>
        <strain evidence="10">CECT 8288</strain>
    </source>
</reference>
<dbReference type="InterPro" id="IPR019614">
    <property type="entry name" value="SAM-dep_methyl-trfase"/>
</dbReference>
<evidence type="ECO:0000256" key="6">
    <source>
        <dbReference type="HAMAP-Rule" id="MF_01858"/>
    </source>
</evidence>
<dbReference type="SMART" id="SM00981">
    <property type="entry name" value="THUMP"/>
    <property type="match status" value="1"/>
</dbReference>
<dbReference type="CDD" id="cd11715">
    <property type="entry name" value="THUMP_AdoMetMT"/>
    <property type="match status" value="1"/>
</dbReference>
<dbReference type="InterPro" id="IPR000241">
    <property type="entry name" value="RlmKL-like_Mtase"/>
</dbReference>
<organism evidence="9 10">
    <name type="scientific">Reinekea marina</name>
    <dbReference type="NCBI Taxonomy" id="1310421"/>
    <lineage>
        <taxon>Bacteria</taxon>
        <taxon>Pseudomonadati</taxon>
        <taxon>Pseudomonadota</taxon>
        <taxon>Gammaproteobacteria</taxon>
        <taxon>Oceanospirillales</taxon>
        <taxon>Saccharospirillaceae</taxon>
        <taxon>Reinekea</taxon>
    </lineage>
</organism>
<dbReference type="HAMAP" id="MF_01858">
    <property type="entry name" value="23SrRNA_methyltr_KL"/>
    <property type="match status" value="1"/>
</dbReference>
<dbReference type="Pfam" id="PF01170">
    <property type="entry name" value="UPF0020"/>
    <property type="match status" value="1"/>
</dbReference>
<dbReference type="Gene3D" id="3.30.2130.30">
    <property type="match status" value="1"/>
</dbReference>
<evidence type="ECO:0000259" key="8">
    <source>
        <dbReference type="PROSITE" id="PS51165"/>
    </source>
</evidence>
<dbReference type="PROSITE" id="PS51165">
    <property type="entry name" value="THUMP"/>
    <property type="match status" value="1"/>
</dbReference>
<dbReference type="RefSeq" id="WP_290281981.1">
    <property type="nucleotide sequence ID" value="NZ_JAUFQI010000001.1"/>
</dbReference>
<gene>
    <name evidence="9" type="primary">rlmKL</name>
    <name evidence="6" type="synonym">rlmL</name>
    <name evidence="9" type="ORF">ACFOND_13070</name>
</gene>
<dbReference type="PANTHER" id="PTHR47313">
    <property type="entry name" value="RIBOSOMAL RNA LARGE SUBUNIT METHYLTRANSFERASE K/L"/>
    <property type="match status" value="1"/>
</dbReference>
<dbReference type="Gene3D" id="3.40.50.150">
    <property type="entry name" value="Vaccinia Virus protein VP39"/>
    <property type="match status" value="2"/>
</dbReference>
<keyword evidence="7" id="KW-0694">RNA-binding</keyword>
<dbReference type="EMBL" id="JBHRYN010000013">
    <property type="protein sequence ID" value="MFC3702572.1"/>
    <property type="molecule type" value="Genomic_DNA"/>
</dbReference>
<evidence type="ECO:0000256" key="4">
    <source>
        <dbReference type="ARBA" id="ARBA00022679"/>
    </source>
</evidence>
<dbReference type="PANTHER" id="PTHR47313:SF1">
    <property type="entry name" value="RIBOSOMAL RNA LARGE SUBUNIT METHYLTRANSFERASE K_L"/>
    <property type="match status" value="1"/>
</dbReference>
<comment type="caution">
    <text evidence="9">The sequence shown here is derived from an EMBL/GenBank/DDBJ whole genome shotgun (WGS) entry which is preliminary data.</text>
</comment>
<dbReference type="GO" id="GO:0052915">
    <property type="term" value="F:23S rRNA (guanine(2445)-N(2))-methyltransferase activity"/>
    <property type="evidence" value="ECO:0007669"/>
    <property type="project" value="UniProtKB-EC"/>
</dbReference>
<evidence type="ECO:0000313" key="10">
    <source>
        <dbReference type="Proteomes" id="UP001595710"/>
    </source>
</evidence>
<dbReference type="InterPro" id="IPR004114">
    <property type="entry name" value="THUMP_dom"/>
</dbReference>
<keyword evidence="2 6" id="KW-0698">rRNA processing</keyword>
<keyword evidence="10" id="KW-1185">Reference proteome</keyword>
<comment type="similarity">
    <text evidence="6">Belongs to the methyltransferase superfamily. RlmKL family.</text>
</comment>
<keyword evidence="3 6" id="KW-0489">Methyltransferase</keyword>
<dbReference type="EC" id="2.1.1.173" evidence="6"/>
<keyword evidence="4 6" id="KW-0808">Transferase</keyword>
<evidence type="ECO:0000313" key="9">
    <source>
        <dbReference type="EMBL" id="MFC3702572.1"/>
    </source>
</evidence>
<dbReference type="InterPro" id="IPR017244">
    <property type="entry name" value="23SrRNA_methyltr_KL"/>
</dbReference>
<dbReference type="Gene3D" id="3.30.750.80">
    <property type="entry name" value="RNA methyltransferase domain (HRMD) like"/>
    <property type="match status" value="1"/>
</dbReference>
<protein>
    <recommendedName>
        <fullName evidence="6">Ribosomal RNA large subunit methyltransferase K/L</fullName>
    </recommendedName>
    <domain>
        <recommendedName>
            <fullName evidence="6">23S rRNA m2G2445 methyltransferase</fullName>
            <ecNumber evidence="6">2.1.1.173</ecNumber>
        </recommendedName>
        <alternativeName>
            <fullName evidence="6">rRNA (guanine-N(2)-)-methyltransferase RlmL</fullName>
        </alternativeName>
    </domain>
    <domain>
        <recommendedName>
            <fullName evidence="6">23S rRNA m7G2069 methyltransferase</fullName>
            <ecNumber evidence="6">2.1.1.264</ecNumber>
        </recommendedName>
        <alternativeName>
            <fullName evidence="6">rRNA (guanine-N(7)-)-methyltransferase RlmK</fullName>
        </alternativeName>
    </domain>
</protein>
<evidence type="ECO:0000256" key="2">
    <source>
        <dbReference type="ARBA" id="ARBA00022552"/>
    </source>
</evidence>
<comment type="catalytic activity">
    <reaction evidence="6">
        <text>guanosine(2445) in 23S rRNA + S-adenosyl-L-methionine = N(2)-methylguanosine(2445) in 23S rRNA + S-adenosyl-L-homocysteine + H(+)</text>
        <dbReference type="Rhea" id="RHEA:42740"/>
        <dbReference type="Rhea" id="RHEA-COMP:10215"/>
        <dbReference type="Rhea" id="RHEA-COMP:10216"/>
        <dbReference type="ChEBI" id="CHEBI:15378"/>
        <dbReference type="ChEBI" id="CHEBI:57856"/>
        <dbReference type="ChEBI" id="CHEBI:59789"/>
        <dbReference type="ChEBI" id="CHEBI:74269"/>
        <dbReference type="ChEBI" id="CHEBI:74481"/>
        <dbReference type="EC" id="2.1.1.173"/>
    </reaction>
</comment>
<dbReference type="Pfam" id="PF02926">
    <property type="entry name" value="THUMP"/>
    <property type="match status" value="1"/>
</dbReference>
<proteinExistence type="inferred from homology"/>
<evidence type="ECO:0000256" key="3">
    <source>
        <dbReference type="ARBA" id="ARBA00022603"/>
    </source>
</evidence>
<dbReference type="InterPro" id="IPR029063">
    <property type="entry name" value="SAM-dependent_MTases_sf"/>
</dbReference>
<comment type="catalytic activity">
    <reaction evidence="6">
        <text>guanosine(2069) in 23S rRNA + S-adenosyl-L-methionine = N(2)-methylguanosine(2069) in 23S rRNA + S-adenosyl-L-homocysteine + H(+)</text>
        <dbReference type="Rhea" id="RHEA:43772"/>
        <dbReference type="Rhea" id="RHEA-COMP:10688"/>
        <dbReference type="Rhea" id="RHEA-COMP:10689"/>
        <dbReference type="ChEBI" id="CHEBI:15378"/>
        <dbReference type="ChEBI" id="CHEBI:57856"/>
        <dbReference type="ChEBI" id="CHEBI:59789"/>
        <dbReference type="ChEBI" id="CHEBI:74269"/>
        <dbReference type="ChEBI" id="CHEBI:74481"/>
        <dbReference type="EC" id="2.1.1.264"/>
    </reaction>
</comment>
<dbReference type="Pfam" id="PF22020">
    <property type="entry name" value="RlmL_1st"/>
    <property type="match status" value="1"/>
</dbReference>
<feature type="domain" description="THUMP" evidence="8">
    <location>
        <begin position="48"/>
        <end position="158"/>
    </location>
</feature>
<dbReference type="InterPro" id="IPR054170">
    <property type="entry name" value="RlmL_1st"/>
</dbReference>
<dbReference type="EC" id="2.1.1.264" evidence="6"/>
<dbReference type="Proteomes" id="UP001595710">
    <property type="component" value="Unassembled WGS sequence"/>
</dbReference>
<dbReference type="CDD" id="cd02440">
    <property type="entry name" value="AdoMet_MTases"/>
    <property type="match status" value="1"/>
</dbReference>
<name>A0ABV7WU23_9GAMM</name>